<evidence type="ECO:0000313" key="3">
    <source>
        <dbReference type="EMBL" id="CDG17672.1"/>
    </source>
</evidence>
<dbReference type="Proteomes" id="UP000032721">
    <property type="component" value="Chromosome"/>
</dbReference>
<dbReference type="AlphaFoldDB" id="A0A068QRK8"/>
<dbReference type="HOGENOM" id="CLU_069996_1_0_6"/>
<dbReference type="STRING" id="351671.XDD1_1973"/>
<name>A0A068QRK8_9GAMM</name>
<proteinExistence type="predicted"/>
<dbReference type="Pfam" id="PF11575">
    <property type="entry name" value="FhuF_C"/>
    <property type="match status" value="1"/>
</dbReference>
<evidence type="ECO:0000313" key="6">
    <source>
        <dbReference type="Proteomes" id="UP000324170"/>
    </source>
</evidence>
<dbReference type="OrthoDB" id="5870636at2"/>
<gene>
    <name evidence="4" type="ORF">LY16_00961</name>
    <name evidence="3" type="ORF">XDD1_1973</name>
</gene>
<accession>A0A068QRK8</accession>
<evidence type="ECO:0000313" key="5">
    <source>
        <dbReference type="Proteomes" id="UP000032721"/>
    </source>
</evidence>
<dbReference type="GO" id="GO:0003824">
    <property type="term" value="F:catalytic activity"/>
    <property type="evidence" value="ECO:0007669"/>
    <property type="project" value="UniProtKB-ARBA"/>
</dbReference>
<organism evidence="3 5">
    <name type="scientific">Xenorhabdus doucetiae</name>
    <dbReference type="NCBI Taxonomy" id="351671"/>
    <lineage>
        <taxon>Bacteria</taxon>
        <taxon>Pseudomonadati</taxon>
        <taxon>Pseudomonadota</taxon>
        <taxon>Gammaproteobacteria</taxon>
        <taxon>Enterobacterales</taxon>
        <taxon>Morganellaceae</taxon>
        <taxon>Xenorhabdus</taxon>
    </lineage>
</organism>
<dbReference type="EMBL" id="VNHN01000011">
    <property type="protein sequence ID" value="TYP11604.1"/>
    <property type="molecule type" value="Genomic_DNA"/>
</dbReference>
<protein>
    <submittedName>
        <fullName evidence="4">Ferric iron reductase protein FhuF</fullName>
    </submittedName>
</protein>
<dbReference type="InterPro" id="IPR024726">
    <property type="entry name" value="FhuF_C"/>
</dbReference>
<dbReference type="KEGG" id="xdo:XDD1_1973"/>
<dbReference type="InterPro" id="IPR022770">
    <property type="entry name" value="IucA/IucC-like_C"/>
</dbReference>
<reference evidence="3 5" key="1">
    <citation type="submission" date="2013-07" db="EMBL/GenBank/DDBJ databases">
        <authorList>
            <person name="Genoscope - CEA"/>
        </authorList>
    </citation>
    <scope>NUCLEOTIDE SEQUENCE [LARGE SCALE GENOMIC DNA]</scope>
    <source>
        <strain evidence="3">FRM16</strain>
        <strain evidence="5">FRM16 / DSM 17909</strain>
    </source>
</reference>
<sequence length="258" mass="28825">MSRPGFTHGEWQVLGEELRLREAVQCDKKRSLPATALTDETTCRALLDELTPVIGSPDRAITASLLSKRLAFLTTGSCLYAMSVYNKGLDLSLGNTLIEYGHDDGLWTSSLPLRQIQPVVAPEGAREAWRRNIIGTLFAGLLAPLWQTFSRAGEISSHILWENTAVRVYSLYERRMAKVVCPSLKARITQDFDWLINGADAALFGLPENPLSRFRRPLAVTGDGCKVRFRRTCCFYYKASAPVEYCSACPLLRPRKNP</sequence>
<dbReference type="EMBL" id="FO704550">
    <property type="protein sequence ID" value="CDG17672.1"/>
    <property type="molecule type" value="Genomic_DNA"/>
</dbReference>
<evidence type="ECO:0000259" key="1">
    <source>
        <dbReference type="Pfam" id="PF06276"/>
    </source>
</evidence>
<evidence type="ECO:0000313" key="4">
    <source>
        <dbReference type="EMBL" id="TYP11604.1"/>
    </source>
</evidence>
<dbReference type="GO" id="GO:0051537">
    <property type="term" value="F:2 iron, 2 sulfur cluster binding"/>
    <property type="evidence" value="ECO:0007669"/>
    <property type="project" value="InterPro"/>
</dbReference>
<feature type="domain" description="Aerobactin siderophore biosynthesis IucA/IucC-like C-terminal" evidence="1">
    <location>
        <begin position="65"/>
        <end position="189"/>
    </location>
</feature>
<dbReference type="Pfam" id="PF06276">
    <property type="entry name" value="FhuF"/>
    <property type="match status" value="1"/>
</dbReference>
<dbReference type="RefSeq" id="WP_045970531.1">
    <property type="nucleotide sequence ID" value="NZ_CAWMED010000001.1"/>
</dbReference>
<dbReference type="Proteomes" id="UP000324170">
    <property type="component" value="Unassembled WGS sequence"/>
</dbReference>
<feature type="domain" description="Ferric siderophore reductase C-terminal" evidence="2">
    <location>
        <begin position="230"/>
        <end position="251"/>
    </location>
</feature>
<reference evidence="4 6" key="2">
    <citation type="submission" date="2019-07" db="EMBL/GenBank/DDBJ databases">
        <title>Genomic Encyclopedia of Type Strains, Phase I: the one thousand microbial genomes (KMG-I) project.</title>
        <authorList>
            <person name="Kyrpides N."/>
        </authorList>
    </citation>
    <scope>NUCLEOTIDE SEQUENCE [LARGE SCALE GENOMIC DNA]</scope>
    <source>
        <strain evidence="4 6">DSM 17909</strain>
    </source>
</reference>
<evidence type="ECO:0000259" key="2">
    <source>
        <dbReference type="Pfam" id="PF11575"/>
    </source>
</evidence>
<keyword evidence="6" id="KW-1185">Reference proteome</keyword>